<keyword evidence="1" id="KW-0808">Transferase</keyword>
<dbReference type="InterPro" id="IPR012337">
    <property type="entry name" value="RNaseH-like_sf"/>
</dbReference>
<keyword evidence="5" id="KW-0378">Hydrolase</keyword>
<dbReference type="AlphaFoldDB" id="A0A9P3HF75"/>
<evidence type="ECO:0000259" key="7">
    <source>
        <dbReference type="PROSITE" id="PS50994"/>
    </source>
</evidence>
<accession>A0A9P3HF75</accession>
<dbReference type="Pfam" id="PF17921">
    <property type="entry name" value="Integrase_H2C2"/>
    <property type="match status" value="1"/>
</dbReference>
<sequence>MKKEQAYLCIIRPQESEDKKVDPSPVDPRVQALLDKYADVFPDALPKDLPPRRAIDHRIDLLPDSAPVSKPTYKMSLAEMDELRRQLDDLLERGFIRPSSSPYGSPVLFVKKKGGELRLCVDYRALNKQTIKNTYPLPRIEELLDRLEKATMLSKIDLRSGYHQVRVQEVDRYKTAFRTRYGLYEFVVLPFGLFNFYRKYLDHLATMATPLSDLLKDENPFVWGPEQRKAFQELKEAVAKDPILAHFSPTDPVEIHCDASNRGVGSTLVQNGRPVAFESRKLSSAELNYQTHDKELLSIVHSLTKWRTYLHGSTVPIKIFTDHDSLKHLATQPTLNHRQARWLEKLAEFNYEIAYTPGPLNVVPDALSRRPDHNLAAICESVPTIGQDLLDSIRAKTPDDKDFGPIVTSLRQRDNPSSAYRLENELLFLKDGDRLCIPDDPETKTTLLQETHDSALAGHPGLDKTYTRLSKIAYWPNMRKHVEKYVKTCHTCRVSKNQTHKPHGLLQPLPIPNRPWTHVAMDLIVHLPKTSRENDAVAVFVDRFSKAAHFIPCQTSCSAQELADLFFKNVVRLHGLPISIVSDRDARFCSQFWTQLFSRLGTRLDMSTAYHQQTDGQSERTIQTLEQYLRVFIAKDHSNWDELLDQAEFTYNSNKSASTNLSPFEAMYGFQPSTPASTALANPNTRPDKNVDTFLKNHATRFELIREPF</sequence>
<dbReference type="InterPro" id="IPR041588">
    <property type="entry name" value="Integrase_H2C2"/>
</dbReference>
<dbReference type="InterPro" id="IPR001584">
    <property type="entry name" value="Integrase_cat-core"/>
</dbReference>
<evidence type="ECO:0000313" key="9">
    <source>
        <dbReference type="Proteomes" id="UP000827284"/>
    </source>
</evidence>
<dbReference type="FunFam" id="3.30.420.10:FF:000032">
    <property type="entry name" value="Retrovirus-related Pol polyprotein from transposon 297-like Protein"/>
    <property type="match status" value="1"/>
</dbReference>
<dbReference type="InterPro" id="IPR036397">
    <property type="entry name" value="RNaseH_sf"/>
</dbReference>
<dbReference type="SUPFAM" id="SSF56672">
    <property type="entry name" value="DNA/RNA polymerases"/>
    <property type="match status" value="1"/>
</dbReference>
<feature type="domain" description="Integrase catalytic" evidence="7">
    <location>
        <begin position="511"/>
        <end position="671"/>
    </location>
</feature>
<dbReference type="InterPro" id="IPR000477">
    <property type="entry name" value="RT_dom"/>
</dbReference>
<dbReference type="OrthoDB" id="2445014at2759"/>
<dbReference type="InterPro" id="IPR041373">
    <property type="entry name" value="RT_RNaseH"/>
</dbReference>
<dbReference type="EMBL" id="BQFW01000011">
    <property type="protein sequence ID" value="GJJ75507.1"/>
    <property type="molecule type" value="Genomic_DNA"/>
</dbReference>
<dbReference type="InterPro" id="IPR043502">
    <property type="entry name" value="DNA/RNA_pol_sf"/>
</dbReference>
<organism evidence="8 9">
    <name type="scientific">Entomortierella parvispora</name>
    <dbReference type="NCBI Taxonomy" id="205924"/>
    <lineage>
        <taxon>Eukaryota</taxon>
        <taxon>Fungi</taxon>
        <taxon>Fungi incertae sedis</taxon>
        <taxon>Mucoromycota</taxon>
        <taxon>Mortierellomycotina</taxon>
        <taxon>Mortierellomycetes</taxon>
        <taxon>Mortierellales</taxon>
        <taxon>Mortierellaceae</taxon>
        <taxon>Entomortierella</taxon>
    </lineage>
</organism>
<proteinExistence type="predicted"/>
<evidence type="ECO:0000256" key="6">
    <source>
        <dbReference type="ARBA" id="ARBA00022918"/>
    </source>
</evidence>
<dbReference type="GO" id="GO:0003964">
    <property type="term" value="F:RNA-directed DNA polymerase activity"/>
    <property type="evidence" value="ECO:0007669"/>
    <property type="project" value="UniProtKB-KW"/>
</dbReference>
<evidence type="ECO:0000256" key="1">
    <source>
        <dbReference type="ARBA" id="ARBA00022679"/>
    </source>
</evidence>
<evidence type="ECO:0000256" key="5">
    <source>
        <dbReference type="ARBA" id="ARBA00022801"/>
    </source>
</evidence>
<dbReference type="GO" id="GO:0016787">
    <property type="term" value="F:hydrolase activity"/>
    <property type="evidence" value="ECO:0007669"/>
    <property type="project" value="UniProtKB-KW"/>
</dbReference>
<dbReference type="Pfam" id="PF00078">
    <property type="entry name" value="RVT_1"/>
    <property type="match status" value="1"/>
</dbReference>
<dbReference type="Gene3D" id="3.10.10.10">
    <property type="entry name" value="HIV Type 1 Reverse Transcriptase, subunit A, domain 1"/>
    <property type="match status" value="1"/>
</dbReference>
<dbReference type="Gene3D" id="1.10.340.70">
    <property type="match status" value="1"/>
</dbReference>
<keyword evidence="9" id="KW-1185">Reference proteome</keyword>
<dbReference type="Pfam" id="PF17917">
    <property type="entry name" value="RT_RNaseH"/>
    <property type="match status" value="1"/>
</dbReference>
<dbReference type="CDD" id="cd09274">
    <property type="entry name" value="RNase_HI_RT_Ty3"/>
    <property type="match status" value="1"/>
</dbReference>
<evidence type="ECO:0000256" key="3">
    <source>
        <dbReference type="ARBA" id="ARBA00022722"/>
    </source>
</evidence>
<dbReference type="GO" id="GO:0005634">
    <property type="term" value="C:nucleus"/>
    <property type="evidence" value="ECO:0007669"/>
    <property type="project" value="UniProtKB-ARBA"/>
</dbReference>
<keyword evidence="4" id="KW-0255">Endonuclease</keyword>
<dbReference type="InterPro" id="IPR050951">
    <property type="entry name" value="Retrovirus_Pol_polyprotein"/>
</dbReference>
<keyword evidence="6" id="KW-0695">RNA-directed DNA polymerase</keyword>
<reference evidence="8" key="1">
    <citation type="submission" date="2021-11" db="EMBL/GenBank/DDBJ databases">
        <authorList>
            <person name="Herlambang A."/>
            <person name="Guo Y."/>
            <person name="Takashima Y."/>
            <person name="Nishizawa T."/>
        </authorList>
    </citation>
    <scope>NUCLEOTIDE SEQUENCE</scope>
    <source>
        <strain evidence="8">E1425</strain>
    </source>
</reference>
<evidence type="ECO:0000313" key="8">
    <source>
        <dbReference type="EMBL" id="GJJ75507.1"/>
    </source>
</evidence>
<dbReference type="PROSITE" id="PS50994">
    <property type="entry name" value="INTEGRASE"/>
    <property type="match status" value="1"/>
</dbReference>
<protein>
    <recommendedName>
        <fullName evidence="7">Integrase catalytic domain-containing protein</fullName>
    </recommendedName>
</protein>
<keyword evidence="3" id="KW-0540">Nuclease</keyword>
<dbReference type="Pfam" id="PF00665">
    <property type="entry name" value="rve"/>
    <property type="match status" value="1"/>
</dbReference>
<name>A0A9P3HF75_9FUNG</name>
<dbReference type="CDD" id="cd01647">
    <property type="entry name" value="RT_LTR"/>
    <property type="match status" value="1"/>
</dbReference>
<dbReference type="Proteomes" id="UP000827284">
    <property type="component" value="Unassembled WGS sequence"/>
</dbReference>
<gene>
    <name evidence="8" type="ORF">EMPS_07865</name>
</gene>
<dbReference type="SUPFAM" id="SSF53098">
    <property type="entry name" value="Ribonuclease H-like"/>
    <property type="match status" value="1"/>
</dbReference>
<reference evidence="8" key="2">
    <citation type="journal article" date="2022" name="Microbiol. Resour. Announc.">
        <title>Whole-Genome Sequence of Entomortierella parvispora E1425, a Mucoromycotan Fungus Associated with Burkholderiaceae-Related Endosymbiotic Bacteria.</title>
        <authorList>
            <person name="Herlambang A."/>
            <person name="Guo Y."/>
            <person name="Takashima Y."/>
            <person name="Narisawa K."/>
            <person name="Ohta H."/>
            <person name="Nishizawa T."/>
        </authorList>
    </citation>
    <scope>NUCLEOTIDE SEQUENCE</scope>
    <source>
        <strain evidence="8">E1425</strain>
    </source>
</reference>
<dbReference type="Gene3D" id="3.30.420.10">
    <property type="entry name" value="Ribonuclease H-like superfamily/Ribonuclease H"/>
    <property type="match status" value="1"/>
</dbReference>
<dbReference type="PANTHER" id="PTHR37984:SF5">
    <property type="entry name" value="PROTEIN NYNRIN-LIKE"/>
    <property type="match status" value="1"/>
</dbReference>
<dbReference type="GO" id="GO:0003676">
    <property type="term" value="F:nucleic acid binding"/>
    <property type="evidence" value="ECO:0007669"/>
    <property type="project" value="InterPro"/>
</dbReference>
<comment type="caution">
    <text evidence="8">The sequence shown here is derived from an EMBL/GenBank/DDBJ whole genome shotgun (WGS) entry which is preliminary data.</text>
</comment>
<dbReference type="GO" id="GO:0015074">
    <property type="term" value="P:DNA integration"/>
    <property type="evidence" value="ECO:0007669"/>
    <property type="project" value="InterPro"/>
</dbReference>
<keyword evidence="2" id="KW-0548">Nucleotidyltransferase</keyword>
<dbReference type="FunFam" id="1.10.340.70:FF:000001">
    <property type="entry name" value="Retrovirus-related Pol polyprotein from transposon gypsy-like Protein"/>
    <property type="match status" value="1"/>
</dbReference>
<dbReference type="Gene3D" id="3.30.70.270">
    <property type="match status" value="1"/>
</dbReference>
<dbReference type="InterPro" id="IPR043128">
    <property type="entry name" value="Rev_trsase/Diguanyl_cyclase"/>
</dbReference>
<dbReference type="GO" id="GO:0004519">
    <property type="term" value="F:endonuclease activity"/>
    <property type="evidence" value="ECO:0007669"/>
    <property type="project" value="UniProtKB-KW"/>
</dbReference>
<dbReference type="PANTHER" id="PTHR37984">
    <property type="entry name" value="PROTEIN CBG26694"/>
    <property type="match status" value="1"/>
</dbReference>
<evidence type="ECO:0000256" key="4">
    <source>
        <dbReference type="ARBA" id="ARBA00022759"/>
    </source>
</evidence>
<evidence type="ECO:0000256" key="2">
    <source>
        <dbReference type="ARBA" id="ARBA00022695"/>
    </source>
</evidence>